<dbReference type="InterPro" id="IPR003856">
    <property type="entry name" value="LPS_length_determ_N"/>
</dbReference>
<dbReference type="PANTHER" id="PTHR32309:SF13">
    <property type="entry name" value="FERRIC ENTEROBACTIN TRANSPORT PROTEIN FEPE"/>
    <property type="match status" value="1"/>
</dbReference>
<dbReference type="Proteomes" id="UP000184251">
    <property type="component" value="Unassembled WGS sequence"/>
</dbReference>
<gene>
    <name evidence="10" type="ORF">SAMN02746064_02147</name>
</gene>
<evidence type="ECO:0000256" key="7">
    <source>
        <dbReference type="SAM" id="Phobius"/>
    </source>
</evidence>
<keyword evidence="11" id="KW-1185">Reference proteome</keyword>
<feature type="domain" description="Tyrosine-protein kinase G-rich" evidence="9">
    <location>
        <begin position="159"/>
        <end position="204"/>
    </location>
</feature>
<keyword evidence="3" id="KW-1003">Cell membrane</keyword>
<keyword evidence="6 7" id="KW-0472">Membrane</keyword>
<comment type="subcellular location">
    <subcellularLocation>
        <location evidence="1">Cell membrane</location>
        <topology evidence="1">Multi-pass membrane protein</topology>
    </subcellularLocation>
</comment>
<organism evidence="10 11">
    <name type="scientific">Alkalibacter saccharofermentans DSM 14828</name>
    <dbReference type="NCBI Taxonomy" id="1120975"/>
    <lineage>
        <taxon>Bacteria</taxon>
        <taxon>Bacillati</taxon>
        <taxon>Bacillota</taxon>
        <taxon>Clostridia</taxon>
        <taxon>Eubacteriales</taxon>
        <taxon>Eubacteriaceae</taxon>
        <taxon>Alkalibacter</taxon>
    </lineage>
</organism>
<keyword evidence="4 7" id="KW-0812">Transmembrane</keyword>
<feature type="transmembrane region" description="Helical" evidence="7">
    <location>
        <begin position="24"/>
        <end position="46"/>
    </location>
</feature>
<evidence type="ECO:0000256" key="1">
    <source>
        <dbReference type="ARBA" id="ARBA00004651"/>
    </source>
</evidence>
<dbReference type="InterPro" id="IPR032807">
    <property type="entry name" value="GNVR"/>
</dbReference>
<evidence type="ECO:0000259" key="9">
    <source>
        <dbReference type="Pfam" id="PF13807"/>
    </source>
</evidence>
<proteinExistence type="inferred from homology"/>
<name>A0A1M4ZUN4_9FIRM</name>
<dbReference type="RefSeq" id="WP_084117264.1">
    <property type="nucleotide sequence ID" value="NZ_FQTU01000020.1"/>
</dbReference>
<comment type="similarity">
    <text evidence="2">Belongs to the CpsC/CapA family.</text>
</comment>
<evidence type="ECO:0000259" key="8">
    <source>
        <dbReference type="Pfam" id="PF02706"/>
    </source>
</evidence>
<evidence type="ECO:0000256" key="4">
    <source>
        <dbReference type="ARBA" id="ARBA00022692"/>
    </source>
</evidence>
<dbReference type="InterPro" id="IPR050445">
    <property type="entry name" value="Bact_polysacc_biosynth/exp"/>
</dbReference>
<dbReference type="AlphaFoldDB" id="A0A1M4ZUN4"/>
<evidence type="ECO:0000313" key="11">
    <source>
        <dbReference type="Proteomes" id="UP000184251"/>
    </source>
</evidence>
<feature type="transmembrane region" description="Helical" evidence="7">
    <location>
        <begin position="183"/>
        <end position="202"/>
    </location>
</feature>
<dbReference type="OrthoDB" id="2360475at2"/>
<protein>
    <submittedName>
        <fullName evidence="10">Capsular polysaccharide biosynthesis protein</fullName>
    </submittedName>
</protein>
<keyword evidence="5 7" id="KW-1133">Transmembrane helix</keyword>
<evidence type="ECO:0000256" key="3">
    <source>
        <dbReference type="ARBA" id="ARBA00022475"/>
    </source>
</evidence>
<evidence type="ECO:0000256" key="2">
    <source>
        <dbReference type="ARBA" id="ARBA00006683"/>
    </source>
</evidence>
<evidence type="ECO:0000313" key="10">
    <source>
        <dbReference type="EMBL" id="SHF21763.1"/>
    </source>
</evidence>
<dbReference type="PANTHER" id="PTHR32309">
    <property type="entry name" value="TYROSINE-PROTEIN KINASE"/>
    <property type="match status" value="1"/>
</dbReference>
<reference evidence="10 11" key="1">
    <citation type="submission" date="2016-11" db="EMBL/GenBank/DDBJ databases">
        <authorList>
            <person name="Jaros S."/>
            <person name="Januszkiewicz K."/>
            <person name="Wedrychowicz H."/>
        </authorList>
    </citation>
    <scope>NUCLEOTIDE SEQUENCE [LARGE SCALE GENOMIC DNA]</scope>
    <source>
        <strain evidence="10 11">DSM 14828</strain>
    </source>
</reference>
<sequence>MEENMEMMDQIDLKQLWGMLKSNFLLILNITLVAMIIAALFSFVILDKQYESYTTLLLGRPIDYQGSTSGEITSADINLNRQLVSTYSEIAKSRAVTSQVITNLNLDLSDGALASMISVNTVNDTEIIRMTVRSTDPILSASIANEMAETFSTYVSDLMRIDNINVIDVAQASNIPVAPRSSMNIAIAMVLGLMIGVFVSLLKEYLDTRLKSPDQVTSLSSYPVLAMIPYNPSLDQGGNKK</sequence>
<evidence type="ECO:0000256" key="6">
    <source>
        <dbReference type="ARBA" id="ARBA00023136"/>
    </source>
</evidence>
<dbReference type="Pfam" id="PF02706">
    <property type="entry name" value="Wzz"/>
    <property type="match status" value="1"/>
</dbReference>
<dbReference type="Pfam" id="PF13807">
    <property type="entry name" value="GNVR"/>
    <property type="match status" value="1"/>
</dbReference>
<feature type="domain" description="Polysaccharide chain length determinant N-terminal" evidence="8">
    <location>
        <begin position="9"/>
        <end position="104"/>
    </location>
</feature>
<dbReference type="GO" id="GO:0004713">
    <property type="term" value="F:protein tyrosine kinase activity"/>
    <property type="evidence" value="ECO:0007669"/>
    <property type="project" value="TreeGrafter"/>
</dbReference>
<accession>A0A1M4ZUN4</accession>
<evidence type="ECO:0000256" key="5">
    <source>
        <dbReference type="ARBA" id="ARBA00022989"/>
    </source>
</evidence>
<dbReference type="EMBL" id="FQTU01000020">
    <property type="protein sequence ID" value="SHF21763.1"/>
    <property type="molecule type" value="Genomic_DNA"/>
</dbReference>
<dbReference type="STRING" id="1120975.SAMN02746064_02147"/>
<dbReference type="GO" id="GO:0005886">
    <property type="term" value="C:plasma membrane"/>
    <property type="evidence" value="ECO:0007669"/>
    <property type="project" value="UniProtKB-SubCell"/>
</dbReference>